<feature type="transmembrane region" description="Helical" evidence="1">
    <location>
        <begin position="154"/>
        <end position="172"/>
    </location>
</feature>
<dbReference type="Proteomes" id="UP000660110">
    <property type="component" value="Unassembled WGS sequence"/>
</dbReference>
<gene>
    <name evidence="2" type="primary">ymcC</name>
    <name evidence="2" type="ORF">GCM10010954_10210</name>
</gene>
<accession>A0A917EUD8</accession>
<name>A0A917EUD8_HALAA</name>
<dbReference type="AlphaFoldDB" id="A0A917EUD8"/>
<feature type="transmembrane region" description="Helical" evidence="1">
    <location>
        <begin position="6"/>
        <end position="27"/>
    </location>
</feature>
<protein>
    <submittedName>
        <fullName evidence="2">Membrane protein YmcC</fullName>
    </submittedName>
</protein>
<reference evidence="2" key="2">
    <citation type="submission" date="2020-09" db="EMBL/GenBank/DDBJ databases">
        <authorList>
            <person name="Sun Q."/>
            <person name="Zhou Y."/>
        </authorList>
    </citation>
    <scope>NUCLEOTIDE SEQUENCE</scope>
    <source>
        <strain evidence="2">CGMCC 1.12153</strain>
    </source>
</reference>
<sequence length="181" mass="20389">MIGWLIIACEIGFWVFVLAGLIARYVFKKKKLGALLLICTPIVDIILLAATVADLKNGAVATTVHGVAAVYIGISAAYGHQLIQWADERFAYWFVHGQKPVSKKKYGVEHARKERKGWYRHVLAWMIGGVLIGAIILFVNNISQTEALFRTLQLWSFVLVIDFFISFSYTLMPRKENGMNV</sequence>
<evidence type="ECO:0000313" key="3">
    <source>
        <dbReference type="Proteomes" id="UP000660110"/>
    </source>
</evidence>
<evidence type="ECO:0000256" key="1">
    <source>
        <dbReference type="SAM" id="Phobius"/>
    </source>
</evidence>
<evidence type="ECO:0000313" key="2">
    <source>
        <dbReference type="EMBL" id="GGF13444.1"/>
    </source>
</evidence>
<organism evidence="2 3">
    <name type="scientific">Halobacillus andaensis</name>
    <dbReference type="NCBI Taxonomy" id="1176239"/>
    <lineage>
        <taxon>Bacteria</taxon>
        <taxon>Bacillati</taxon>
        <taxon>Bacillota</taxon>
        <taxon>Bacilli</taxon>
        <taxon>Bacillales</taxon>
        <taxon>Bacillaceae</taxon>
        <taxon>Halobacillus</taxon>
    </lineage>
</organism>
<keyword evidence="1" id="KW-0472">Membrane</keyword>
<keyword evidence="1" id="KW-1133">Transmembrane helix</keyword>
<dbReference type="EMBL" id="BMEL01000001">
    <property type="protein sequence ID" value="GGF13444.1"/>
    <property type="molecule type" value="Genomic_DNA"/>
</dbReference>
<feature type="transmembrane region" description="Helical" evidence="1">
    <location>
        <begin position="34"/>
        <end position="53"/>
    </location>
</feature>
<comment type="caution">
    <text evidence="2">The sequence shown here is derived from an EMBL/GenBank/DDBJ whole genome shotgun (WGS) entry which is preliminary data.</text>
</comment>
<feature type="transmembrane region" description="Helical" evidence="1">
    <location>
        <begin position="59"/>
        <end position="79"/>
    </location>
</feature>
<reference evidence="2" key="1">
    <citation type="journal article" date="2014" name="Int. J. Syst. Evol. Microbiol.">
        <title>Complete genome sequence of Corynebacterium casei LMG S-19264T (=DSM 44701T), isolated from a smear-ripened cheese.</title>
        <authorList>
            <consortium name="US DOE Joint Genome Institute (JGI-PGF)"/>
            <person name="Walter F."/>
            <person name="Albersmeier A."/>
            <person name="Kalinowski J."/>
            <person name="Ruckert C."/>
        </authorList>
    </citation>
    <scope>NUCLEOTIDE SEQUENCE</scope>
    <source>
        <strain evidence="2">CGMCC 1.12153</strain>
    </source>
</reference>
<feature type="transmembrane region" description="Helical" evidence="1">
    <location>
        <begin position="122"/>
        <end position="142"/>
    </location>
</feature>
<dbReference type="RefSeq" id="WP_188376367.1">
    <property type="nucleotide sequence ID" value="NZ_BMEL01000001.1"/>
</dbReference>
<keyword evidence="1" id="KW-0812">Transmembrane</keyword>
<proteinExistence type="predicted"/>
<keyword evidence="3" id="KW-1185">Reference proteome</keyword>